<sequence length="116" mass="13021">MKKPFTLNFVEKSNEEPPVYSSVIYDERLNLSVDINSGIPAFDVLDMDTMTGTKVHDEVTDSDNNLHTTYLDTLTRTRTQVESTDLDSNFIELANLLDTCTLTESHEATDSDKNNG</sequence>
<name>A0ABS3EWG0_9FLAO</name>
<organism evidence="1 2">
    <name type="scientific">[Muricauda] lutisoli</name>
    <dbReference type="NCBI Taxonomy" id="2816035"/>
    <lineage>
        <taxon>Bacteria</taxon>
        <taxon>Pseudomonadati</taxon>
        <taxon>Bacteroidota</taxon>
        <taxon>Flavobacteriia</taxon>
        <taxon>Flavobacteriales</taxon>
        <taxon>Flavobacteriaceae</taxon>
        <taxon>Allomuricauda</taxon>
    </lineage>
</organism>
<comment type="caution">
    <text evidence="1">The sequence shown here is derived from an EMBL/GenBank/DDBJ whole genome shotgun (WGS) entry which is preliminary data.</text>
</comment>
<evidence type="ECO:0000313" key="1">
    <source>
        <dbReference type="EMBL" id="MBO0330087.1"/>
    </source>
</evidence>
<keyword evidence="2" id="KW-1185">Reference proteome</keyword>
<dbReference type="Proteomes" id="UP000664163">
    <property type="component" value="Unassembled WGS sequence"/>
</dbReference>
<proteinExistence type="predicted"/>
<gene>
    <name evidence="1" type="ORF">J0X13_05965</name>
</gene>
<evidence type="ECO:0000313" key="2">
    <source>
        <dbReference type="Proteomes" id="UP000664163"/>
    </source>
</evidence>
<dbReference type="EMBL" id="JAFLND010000001">
    <property type="protein sequence ID" value="MBO0330087.1"/>
    <property type="molecule type" value="Genomic_DNA"/>
</dbReference>
<protein>
    <submittedName>
        <fullName evidence="1">Uncharacterized protein</fullName>
    </submittedName>
</protein>
<reference evidence="1 2" key="1">
    <citation type="submission" date="2021-03" db="EMBL/GenBank/DDBJ databases">
        <title>Muricauda sp. CAU 1631 isolated from Incheon.</title>
        <authorList>
            <person name="Kim W."/>
        </authorList>
    </citation>
    <scope>NUCLEOTIDE SEQUENCE [LARGE SCALE GENOMIC DNA]</scope>
    <source>
        <strain evidence="1 2">CAU 1631</strain>
    </source>
</reference>
<accession>A0ABS3EWG0</accession>
<dbReference type="RefSeq" id="WP_207070510.1">
    <property type="nucleotide sequence ID" value="NZ_JAFLND010000001.1"/>
</dbReference>